<organism evidence="1">
    <name type="scientific">marine sediment metagenome</name>
    <dbReference type="NCBI Taxonomy" id="412755"/>
    <lineage>
        <taxon>unclassified sequences</taxon>
        <taxon>metagenomes</taxon>
        <taxon>ecological metagenomes</taxon>
    </lineage>
</organism>
<name>A0A0F9GSP5_9ZZZZ</name>
<protein>
    <submittedName>
        <fullName evidence="1">Uncharacterized protein</fullName>
    </submittedName>
</protein>
<accession>A0A0F9GSP5</accession>
<gene>
    <name evidence="1" type="ORF">LCGC14_1790700</name>
</gene>
<dbReference type="AlphaFoldDB" id="A0A0F9GSP5"/>
<evidence type="ECO:0000313" key="1">
    <source>
        <dbReference type="EMBL" id="KKM01810.1"/>
    </source>
</evidence>
<reference evidence="1" key="1">
    <citation type="journal article" date="2015" name="Nature">
        <title>Complex archaea that bridge the gap between prokaryotes and eukaryotes.</title>
        <authorList>
            <person name="Spang A."/>
            <person name="Saw J.H."/>
            <person name="Jorgensen S.L."/>
            <person name="Zaremba-Niedzwiedzka K."/>
            <person name="Martijn J."/>
            <person name="Lind A.E."/>
            <person name="van Eijk R."/>
            <person name="Schleper C."/>
            <person name="Guy L."/>
            <person name="Ettema T.J."/>
        </authorList>
    </citation>
    <scope>NUCLEOTIDE SEQUENCE</scope>
</reference>
<sequence>MEEALIKLLEENEIIKDHTNLSQIKDDRQAFLTLLEQKFPGAQLEDFKEYDYEDIGTN</sequence>
<proteinExistence type="predicted"/>
<comment type="caution">
    <text evidence="1">The sequence shown here is derived from an EMBL/GenBank/DDBJ whole genome shotgun (WGS) entry which is preliminary data.</text>
</comment>
<dbReference type="EMBL" id="LAZR01017096">
    <property type="protein sequence ID" value="KKM01810.1"/>
    <property type="molecule type" value="Genomic_DNA"/>
</dbReference>